<accession>A0A381WRX5</accession>
<reference evidence="1" key="1">
    <citation type="submission" date="2018-05" db="EMBL/GenBank/DDBJ databases">
        <authorList>
            <person name="Lanie J.A."/>
            <person name="Ng W.-L."/>
            <person name="Kazmierczak K.M."/>
            <person name="Andrzejewski T.M."/>
            <person name="Davidsen T.M."/>
            <person name="Wayne K.J."/>
            <person name="Tettelin H."/>
            <person name="Glass J.I."/>
            <person name="Rusch D."/>
            <person name="Podicherti R."/>
            <person name="Tsui H.-C.T."/>
            <person name="Winkler M.E."/>
        </authorList>
    </citation>
    <scope>NUCLEOTIDE SEQUENCE</scope>
</reference>
<organism evidence="1">
    <name type="scientific">marine metagenome</name>
    <dbReference type="NCBI Taxonomy" id="408172"/>
    <lineage>
        <taxon>unclassified sequences</taxon>
        <taxon>metagenomes</taxon>
        <taxon>ecological metagenomes</taxon>
    </lineage>
</organism>
<proteinExistence type="predicted"/>
<sequence length="54" mass="5992">MAFMGEEGITFTLCHDCSAWLCREIPKMAAEAKGGHGFSGERCCEFASDWDKTE</sequence>
<dbReference type="EMBL" id="UINC01012655">
    <property type="protein sequence ID" value="SVA55142.1"/>
    <property type="molecule type" value="Genomic_DNA"/>
</dbReference>
<gene>
    <name evidence="1" type="ORF">METZ01_LOCUS107996</name>
</gene>
<name>A0A381WRX5_9ZZZZ</name>
<protein>
    <submittedName>
        <fullName evidence="1">Uncharacterized protein</fullName>
    </submittedName>
</protein>
<evidence type="ECO:0000313" key="1">
    <source>
        <dbReference type="EMBL" id="SVA55142.1"/>
    </source>
</evidence>
<dbReference type="AlphaFoldDB" id="A0A381WRX5"/>